<sequence length="237" mass="23273">MSVAPAETAGLIALGEVTMADRVVKAASLATARGGRAVTTTGAEPVPRAARPSAARTATVAPVRTASDRAPRDATASVGRIRGRTRGHAETAAATPAGAASGVRTATARSGRGAMTGEATLRATASGARGLTRTGLSVMVDTNSAGARDRVVRAALSAVMTGRVVTESSGRVVTVSSGARGVTARSARSETGVRAATVLAAAMSSGCGHVTAGRLAATVMPRAPSGATMRSIGAVKS</sequence>
<evidence type="ECO:0000313" key="1">
    <source>
        <dbReference type="EMBL" id="GAA4186869.1"/>
    </source>
</evidence>
<name>A0ABP8ANF0_9MICO</name>
<keyword evidence="2" id="KW-1185">Reference proteome</keyword>
<reference evidence="2" key="1">
    <citation type="journal article" date="2019" name="Int. J. Syst. Evol. Microbiol.">
        <title>The Global Catalogue of Microorganisms (GCM) 10K type strain sequencing project: providing services to taxonomists for standard genome sequencing and annotation.</title>
        <authorList>
            <consortium name="The Broad Institute Genomics Platform"/>
            <consortium name="The Broad Institute Genome Sequencing Center for Infectious Disease"/>
            <person name="Wu L."/>
            <person name="Ma J."/>
        </authorList>
    </citation>
    <scope>NUCLEOTIDE SEQUENCE [LARGE SCALE GENOMIC DNA]</scope>
    <source>
        <strain evidence="2">JCM 17593</strain>
    </source>
</reference>
<evidence type="ECO:0000313" key="2">
    <source>
        <dbReference type="Proteomes" id="UP001500213"/>
    </source>
</evidence>
<accession>A0ABP8ANF0</accession>
<protein>
    <submittedName>
        <fullName evidence="1">Uncharacterized protein</fullName>
    </submittedName>
</protein>
<gene>
    <name evidence="1" type="ORF">GCM10022288_11080</name>
</gene>
<proteinExistence type="predicted"/>
<dbReference type="Proteomes" id="UP001500213">
    <property type="component" value="Unassembled WGS sequence"/>
</dbReference>
<dbReference type="EMBL" id="BAABBX010000007">
    <property type="protein sequence ID" value="GAA4186869.1"/>
    <property type="molecule type" value="Genomic_DNA"/>
</dbReference>
<comment type="caution">
    <text evidence="1">The sequence shown here is derived from an EMBL/GenBank/DDBJ whole genome shotgun (WGS) entry which is preliminary data.</text>
</comment>
<organism evidence="1 2">
    <name type="scientific">Gryllotalpicola kribbensis</name>
    <dbReference type="NCBI Taxonomy" id="993084"/>
    <lineage>
        <taxon>Bacteria</taxon>
        <taxon>Bacillati</taxon>
        <taxon>Actinomycetota</taxon>
        <taxon>Actinomycetes</taxon>
        <taxon>Micrococcales</taxon>
        <taxon>Microbacteriaceae</taxon>
        <taxon>Gryllotalpicola</taxon>
    </lineage>
</organism>